<sequence>MAKQTYLDVERDLTLEEVKVVYAYLQEQIELVSSQSKTAIEQNDYVKLKQLIDHRKQLLVAIHELEDIYGADLQVSPMQVKVDSMNQSLQKTARESVKWMIKRQEKGQQMIKSCLSKTASGLYKLADVLHNKS</sequence>
<dbReference type="EMBL" id="FNIG01000002">
    <property type="protein sequence ID" value="SDN09173.1"/>
    <property type="molecule type" value="Genomic_DNA"/>
</dbReference>
<evidence type="ECO:0000313" key="1">
    <source>
        <dbReference type="EMBL" id="SDN09173.1"/>
    </source>
</evidence>
<dbReference type="Proteomes" id="UP000199334">
    <property type="component" value="Unassembled WGS sequence"/>
</dbReference>
<reference evidence="1 2" key="1">
    <citation type="submission" date="2016-10" db="EMBL/GenBank/DDBJ databases">
        <authorList>
            <person name="de Groot N.N."/>
        </authorList>
    </citation>
    <scope>NUCLEOTIDE SEQUENCE [LARGE SCALE GENOMIC DNA]</scope>
    <source>
        <strain evidence="1 2">CGMCC 1.3442</strain>
    </source>
</reference>
<name>A0A1G9YL23_9BACI</name>
<dbReference type="STRING" id="237069.SAMN05216498_1434"/>
<evidence type="ECO:0008006" key="3">
    <source>
        <dbReference type="Google" id="ProtNLM"/>
    </source>
</evidence>
<dbReference type="AlphaFoldDB" id="A0A1G9YL23"/>
<gene>
    <name evidence="1" type="ORF">SAMN05216498_1434</name>
</gene>
<accession>A0A1G9YL23</accession>
<organism evidence="1 2">
    <name type="scientific">Tenuibacillus multivorans</name>
    <dbReference type="NCBI Taxonomy" id="237069"/>
    <lineage>
        <taxon>Bacteria</taxon>
        <taxon>Bacillati</taxon>
        <taxon>Bacillota</taxon>
        <taxon>Bacilli</taxon>
        <taxon>Bacillales</taxon>
        <taxon>Bacillaceae</taxon>
        <taxon>Tenuibacillus</taxon>
    </lineage>
</organism>
<keyword evidence="2" id="KW-1185">Reference proteome</keyword>
<protein>
    <recommendedName>
        <fullName evidence="3">FlgN protein</fullName>
    </recommendedName>
</protein>
<dbReference type="RefSeq" id="WP_093855911.1">
    <property type="nucleotide sequence ID" value="NZ_BJVZ01000031.1"/>
</dbReference>
<evidence type="ECO:0000313" key="2">
    <source>
        <dbReference type="Proteomes" id="UP000199334"/>
    </source>
</evidence>
<proteinExistence type="predicted"/>